<organism evidence="1 2">
    <name type="scientific">Alicyclobacillus fodiniaquatilis</name>
    <dbReference type="NCBI Taxonomy" id="1661150"/>
    <lineage>
        <taxon>Bacteria</taxon>
        <taxon>Bacillati</taxon>
        <taxon>Bacillota</taxon>
        <taxon>Bacilli</taxon>
        <taxon>Bacillales</taxon>
        <taxon>Alicyclobacillaceae</taxon>
        <taxon>Alicyclobacillus</taxon>
    </lineage>
</organism>
<evidence type="ECO:0000313" key="2">
    <source>
        <dbReference type="Proteomes" id="UP001597079"/>
    </source>
</evidence>
<proteinExistence type="predicted"/>
<reference evidence="2" key="1">
    <citation type="journal article" date="2019" name="Int. J. Syst. Evol. Microbiol.">
        <title>The Global Catalogue of Microorganisms (GCM) 10K type strain sequencing project: providing services to taxonomists for standard genome sequencing and annotation.</title>
        <authorList>
            <consortium name="The Broad Institute Genomics Platform"/>
            <consortium name="The Broad Institute Genome Sequencing Center for Infectious Disease"/>
            <person name="Wu L."/>
            <person name="Ma J."/>
        </authorList>
    </citation>
    <scope>NUCLEOTIDE SEQUENCE [LARGE SCALE GENOMIC DNA]</scope>
    <source>
        <strain evidence="2">CGMCC 1.12286</strain>
    </source>
</reference>
<dbReference type="EMBL" id="JBHUCX010000033">
    <property type="protein sequence ID" value="MFD1675638.1"/>
    <property type="molecule type" value="Genomic_DNA"/>
</dbReference>
<dbReference type="RefSeq" id="WP_377943524.1">
    <property type="nucleotide sequence ID" value="NZ_JBHUCX010000033.1"/>
</dbReference>
<comment type="caution">
    <text evidence="1">The sequence shown here is derived from an EMBL/GenBank/DDBJ whole genome shotgun (WGS) entry which is preliminary data.</text>
</comment>
<evidence type="ECO:0000313" key="1">
    <source>
        <dbReference type="EMBL" id="MFD1675638.1"/>
    </source>
</evidence>
<protein>
    <submittedName>
        <fullName evidence="1">Uncharacterized protein</fullName>
    </submittedName>
</protein>
<gene>
    <name evidence="1" type="ORF">ACFSB2_13130</name>
</gene>
<sequence length="231" mass="25809">MTTTMINVQNDTDINHIVFFGGESVGFRNRETMEAFLDDMVALGAHPKTTVSILDFENGDLVNQFIGELNHLVDGIGEVPKRYVRCVENVGFSDLSANQVYEALKFDKDGDVKIVDDSGSECWYSSEQLEEIYQDRNITMYIPNEFYAFGTPSIVDVDGQSGHGIAYWLSPIQSINQSAKIGDMVTHCVCNLLGPKVLGYDFPYAESELLLVNVNIEARTVTVRPKEKTDM</sequence>
<keyword evidence="2" id="KW-1185">Reference proteome</keyword>
<dbReference type="Proteomes" id="UP001597079">
    <property type="component" value="Unassembled WGS sequence"/>
</dbReference>
<name>A0ABW4JKS8_9BACL</name>
<accession>A0ABW4JKS8</accession>